<evidence type="ECO:0000313" key="3">
    <source>
        <dbReference type="EMBL" id="VFU13384.1"/>
    </source>
</evidence>
<dbReference type="GO" id="GO:0005829">
    <property type="term" value="C:cytosol"/>
    <property type="evidence" value="ECO:0007669"/>
    <property type="project" value="TreeGrafter"/>
</dbReference>
<protein>
    <submittedName>
        <fullName evidence="3">Formate dehydrogenase accessory protein FdhE</fullName>
    </submittedName>
</protein>
<dbReference type="GO" id="GO:0008199">
    <property type="term" value="F:ferric iron binding"/>
    <property type="evidence" value="ECO:0007669"/>
    <property type="project" value="TreeGrafter"/>
</dbReference>
<accession>A0A485LX61</accession>
<organism evidence="3">
    <name type="scientific">anaerobic digester metagenome</name>
    <dbReference type="NCBI Taxonomy" id="1263854"/>
    <lineage>
        <taxon>unclassified sequences</taxon>
        <taxon>metagenomes</taxon>
        <taxon>ecological metagenomes</taxon>
    </lineage>
</organism>
<evidence type="ECO:0000256" key="1">
    <source>
        <dbReference type="ARBA" id="ARBA00022490"/>
    </source>
</evidence>
<dbReference type="GO" id="GO:0051604">
    <property type="term" value="P:protein maturation"/>
    <property type="evidence" value="ECO:0007669"/>
    <property type="project" value="TreeGrafter"/>
</dbReference>
<dbReference type="InterPro" id="IPR024064">
    <property type="entry name" value="FdhE-like_sf"/>
</dbReference>
<dbReference type="Pfam" id="PF24860">
    <property type="entry name" value="FdhE_C"/>
    <property type="match status" value="1"/>
</dbReference>
<dbReference type="InterPro" id="IPR056796">
    <property type="entry name" value="FdhE_C"/>
</dbReference>
<reference evidence="3" key="1">
    <citation type="submission" date="2019-03" db="EMBL/GenBank/DDBJ databases">
        <authorList>
            <person name="Hao L."/>
        </authorList>
    </citation>
    <scope>NUCLEOTIDE SEQUENCE</scope>
</reference>
<dbReference type="PANTHER" id="PTHR37689:SF1">
    <property type="entry name" value="PROTEIN FDHE"/>
    <property type="match status" value="1"/>
</dbReference>
<gene>
    <name evidence="3" type="primary">fdhE</name>
    <name evidence="3" type="ORF">SCFA_180061</name>
</gene>
<dbReference type="EMBL" id="CAADRM010000079">
    <property type="protein sequence ID" value="VFU13384.1"/>
    <property type="molecule type" value="Genomic_DNA"/>
</dbReference>
<keyword evidence="1" id="KW-0963">Cytoplasm</keyword>
<dbReference type="CDD" id="cd16341">
    <property type="entry name" value="FdhE"/>
    <property type="match status" value="1"/>
</dbReference>
<dbReference type="InterPro" id="IPR006452">
    <property type="entry name" value="Formate_DH_accessory"/>
</dbReference>
<sequence>MDWDAIRRKYTEDAHSIDKARKIHAAVTEKVRGLQIPPADTPLSPRGVIPALPYELLAEVLREVWAELMGGEPGVDLEKALRAFAADEPFPEEQHDALGELLMFLRPAMTGYLARLREKNEGPQEAGASTGSCPFCGTYPRMAFDSEASRELACLLCGKQWRFRRIGCPFCGNNDHETLGYFEVEGIEGVRVQYCSECKHYLKVFDTRKRAVRDAETEDVLSLDLDAAAKEEGYL</sequence>
<dbReference type="Gene3D" id="3.90.1670.10">
    <property type="entry name" value="FdhE-like domain"/>
    <property type="match status" value="1"/>
</dbReference>
<dbReference type="PANTHER" id="PTHR37689">
    <property type="entry name" value="PROTEIN FDHE"/>
    <property type="match status" value="1"/>
</dbReference>
<dbReference type="AlphaFoldDB" id="A0A485LX61"/>
<feature type="domain" description="FdhE C-terminal" evidence="2">
    <location>
        <begin position="168"/>
        <end position="234"/>
    </location>
</feature>
<dbReference type="SUPFAM" id="SSF144020">
    <property type="entry name" value="FdhE-like"/>
    <property type="match status" value="1"/>
</dbReference>
<evidence type="ECO:0000259" key="2">
    <source>
        <dbReference type="Pfam" id="PF24860"/>
    </source>
</evidence>
<name>A0A485LX61_9ZZZZ</name>
<proteinExistence type="predicted"/>